<evidence type="ECO:0000313" key="8">
    <source>
        <dbReference type="Proteomes" id="UP000307602"/>
    </source>
</evidence>
<dbReference type="InterPro" id="IPR004659">
    <property type="entry name" value="RNase_E/G"/>
</dbReference>
<dbReference type="GO" id="GO:0016787">
    <property type="term" value="F:hydrolase activity"/>
    <property type="evidence" value="ECO:0007669"/>
    <property type="project" value="UniProtKB-KW"/>
</dbReference>
<dbReference type="OrthoDB" id="9804278at2"/>
<keyword evidence="8" id="KW-1185">Reference proteome</keyword>
<dbReference type="GO" id="GO:0006364">
    <property type="term" value="P:rRNA processing"/>
    <property type="evidence" value="ECO:0007669"/>
    <property type="project" value="TreeGrafter"/>
</dbReference>
<evidence type="ECO:0000256" key="5">
    <source>
        <dbReference type="ARBA" id="ARBA00022884"/>
    </source>
</evidence>
<dbReference type="Gene3D" id="2.40.50.140">
    <property type="entry name" value="Nucleic acid-binding proteins"/>
    <property type="match status" value="1"/>
</dbReference>
<dbReference type="InterPro" id="IPR012340">
    <property type="entry name" value="NA-bd_OB-fold"/>
</dbReference>
<comment type="cofactor">
    <cofactor evidence="1">
        <name>Mg(2+)</name>
        <dbReference type="ChEBI" id="CHEBI:18420"/>
    </cofactor>
</comment>
<dbReference type="PANTHER" id="PTHR30001:SF0">
    <property type="entry name" value="RIBONUCLEASE G"/>
    <property type="match status" value="1"/>
</dbReference>
<dbReference type="GO" id="GO:0046872">
    <property type="term" value="F:metal ion binding"/>
    <property type="evidence" value="ECO:0007669"/>
    <property type="project" value="UniProtKB-KW"/>
</dbReference>
<keyword evidence="4" id="KW-0460">Magnesium</keyword>
<keyword evidence="5" id="KW-0694">RNA-binding</keyword>
<keyword evidence="3" id="KW-0378">Hydrolase</keyword>
<dbReference type="NCBIfam" id="TIGR00757">
    <property type="entry name" value="RNaseEG"/>
    <property type="match status" value="1"/>
</dbReference>
<dbReference type="Pfam" id="PF10150">
    <property type="entry name" value="RNase_E_G"/>
    <property type="match status" value="1"/>
</dbReference>
<dbReference type="InterPro" id="IPR019307">
    <property type="entry name" value="RNA-bd_AU-1/RNase_E/G"/>
</dbReference>
<dbReference type="InterPro" id="IPR003029">
    <property type="entry name" value="S1_domain"/>
</dbReference>
<accession>A0A4S1DY73</accession>
<evidence type="ECO:0000313" key="7">
    <source>
        <dbReference type="EMBL" id="TGV02915.1"/>
    </source>
</evidence>
<comment type="caution">
    <text evidence="7">The sequence shown here is derived from an EMBL/GenBank/DDBJ whole genome shotgun (WGS) entry which is preliminary data.</text>
</comment>
<protein>
    <submittedName>
        <fullName evidence="7">Ribonuclease E/G</fullName>
    </submittedName>
</protein>
<dbReference type="GO" id="GO:0004540">
    <property type="term" value="F:RNA nuclease activity"/>
    <property type="evidence" value="ECO:0007669"/>
    <property type="project" value="InterPro"/>
</dbReference>
<reference evidence="7 8" key="1">
    <citation type="submission" date="2019-04" db="EMBL/GenBank/DDBJ databases">
        <authorList>
            <person name="Liu A."/>
        </authorList>
    </citation>
    <scope>NUCLEOTIDE SEQUENCE [LARGE SCALE GENOMIC DNA]</scope>
    <source>
        <strain evidence="7 8">RZ03</strain>
    </source>
</reference>
<dbReference type="SMART" id="SM00316">
    <property type="entry name" value="S1"/>
    <property type="match status" value="1"/>
</dbReference>
<evidence type="ECO:0000256" key="1">
    <source>
        <dbReference type="ARBA" id="ARBA00001946"/>
    </source>
</evidence>
<dbReference type="EMBL" id="SRSO01000010">
    <property type="protein sequence ID" value="TGV02915.1"/>
    <property type="molecule type" value="Genomic_DNA"/>
</dbReference>
<organism evidence="7 8">
    <name type="scientific">Flavivirga rizhaonensis</name>
    <dbReference type="NCBI Taxonomy" id="2559571"/>
    <lineage>
        <taxon>Bacteria</taxon>
        <taxon>Pseudomonadati</taxon>
        <taxon>Bacteroidota</taxon>
        <taxon>Flavobacteriia</taxon>
        <taxon>Flavobacteriales</taxon>
        <taxon>Flavobacteriaceae</taxon>
        <taxon>Flavivirga</taxon>
    </lineage>
</organism>
<proteinExistence type="predicted"/>
<dbReference type="GO" id="GO:0003723">
    <property type="term" value="F:RNA binding"/>
    <property type="evidence" value="ECO:0007669"/>
    <property type="project" value="UniProtKB-KW"/>
</dbReference>
<evidence type="ECO:0000259" key="6">
    <source>
        <dbReference type="SMART" id="SM00316"/>
    </source>
</evidence>
<name>A0A4S1DY73_9FLAO</name>
<evidence type="ECO:0000256" key="3">
    <source>
        <dbReference type="ARBA" id="ARBA00022801"/>
    </source>
</evidence>
<feature type="domain" description="S1 motif" evidence="6">
    <location>
        <begin position="37"/>
        <end position="141"/>
    </location>
</feature>
<dbReference type="RefSeq" id="WP_135876924.1">
    <property type="nucleotide sequence ID" value="NZ_SRSO01000010.1"/>
</dbReference>
<keyword evidence="2" id="KW-0479">Metal-binding</keyword>
<dbReference type="AlphaFoldDB" id="A0A4S1DY73"/>
<dbReference type="SUPFAM" id="SSF50249">
    <property type="entry name" value="Nucleic acid-binding proteins"/>
    <property type="match status" value="1"/>
</dbReference>
<dbReference type="CDD" id="cd04453">
    <property type="entry name" value="S1_RNase_E"/>
    <property type="match status" value="1"/>
</dbReference>
<gene>
    <name evidence="7" type="ORF">EM932_09385</name>
</gene>
<dbReference type="PANTHER" id="PTHR30001">
    <property type="entry name" value="RIBONUCLEASE"/>
    <property type="match status" value="1"/>
</dbReference>
<dbReference type="Proteomes" id="UP000307602">
    <property type="component" value="Unassembled WGS sequence"/>
</dbReference>
<sequence>MDKELIIRSSSENVDFALLKDGKLIELQKDEDSNDFSVGDVFIAKIRKAVPGLNAAFVNVGYEKDAFLHYHDLGPKLPSLLKFTKRVSTGKLKDFSLKDFPFEKDIEKDGKIADVLKSNQSLLVQIVKEPISTKGPRISSELSIAGRYIVLVPFSSRISISQKIEDREEKDRLKRLVKSITPPGFGIIVRTVAQGRKVAELDKDLQNLLSRWTAMCKKLHKAHHPSKVLGEMNKASSILRDIFNDTFTSIHVDDEELYIQIKDYVQEIAPKKESIVKLYQSKVPIFEKFGIERQIKTSFGKTVSMAKGAYLVVEHTEALHVIDVNSGNRSNKANNQEDTALEVNLIAATEMARQLRLRDMGGIIVVDFIDMTNAENRQKLFNHLRDEMKDDRAKHKILPPSKFGLIQITRQRVRPEMNIKTREDNPNGLNGSEIEAPIGLVQKVTHDLEQLLKKDYKKLTLNTHPFIAAFLTKGFPSIRSKWFFEHKKWVKILPRDAYTYLEYHFFDKDGNQIK</sequence>
<dbReference type="GO" id="GO:0005737">
    <property type="term" value="C:cytoplasm"/>
    <property type="evidence" value="ECO:0007669"/>
    <property type="project" value="TreeGrafter"/>
</dbReference>
<evidence type="ECO:0000256" key="4">
    <source>
        <dbReference type="ARBA" id="ARBA00022842"/>
    </source>
</evidence>
<evidence type="ECO:0000256" key="2">
    <source>
        <dbReference type="ARBA" id="ARBA00022723"/>
    </source>
</evidence>